<proteinExistence type="inferred from homology"/>
<gene>
    <name evidence="5" type="ORF">SAMN04487783_0410</name>
</gene>
<keyword evidence="2" id="KW-0808">Transferase</keyword>
<comment type="similarity">
    <text evidence="1">Belongs to the carbohydrate kinase PfkB family.</text>
</comment>
<evidence type="ECO:0000313" key="6">
    <source>
        <dbReference type="Proteomes" id="UP000198506"/>
    </source>
</evidence>
<name>A0AA94KYL8_9MICO</name>
<dbReference type="InterPro" id="IPR029056">
    <property type="entry name" value="Ribokinase-like"/>
</dbReference>
<dbReference type="InterPro" id="IPR052700">
    <property type="entry name" value="Carb_kinase_PfkB-like"/>
</dbReference>
<keyword evidence="3" id="KW-0418">Kinase</keyword>
<comment type="caution">
    <text evidence="5">The sequence shown here is derived from an EMBL/GenBank/DDBJ whole genome shotgun (WGS) entry which is preliminary data.</text>
</comment>
<dbReference type="PANTHER" id="PTHR43320:SF3">
    <property type="entry name" value="CARBOHYDRATE KINASE PFKB DOMAIN-CONTAINING PROTEIN"/>
    <property type="match status" value="1"/>
</dbReference>
<evidence type="ECO:0000256" key="3">
    <source>
        <dbReference type="ARBA" id="ARBA00022777"/>
    </source>
</evidence>
<dbReference type="Proteomes" id="UP000198506">
    <property type="component" value="Unassembled WGS sequence"/>
</dbReference>
<evidence type="ECO:0000259" key="4">
    <source>
        <dbReference type="Pfam" id="PF00294"/>
    </source>
</evidence>
<dbReference type="InterPro" id="IPR011611">
    <property type="entry name" value="PfkB_dom"/>
</dbReference>
<keyword evidence="6" id="KW-1185">Reference proteome</keyword>
<dbReference type="InterPro" id="IPR002173">
    <property type="entry name" value="Carboh/pur_kinase_PfkB_CS"/>
</dbReference>
<dbReference type="SUPFAM" id="SSF53613">
    <property type="entry name" value="Ribokinase-like"/>
    <property type="match status" value="1"/>
</dbReference>
<accession>A0AA94KYL8</accession>
<evidence type="ECO:0000256" key="1">
    <source>
        <dbReference type="ARBA" id="ARBA00010688"/>
    </source>
</evidence>
<protein>
    <submittedName>
        <fullName evidence="5">Fructoselysine 6-kinase</fullName>
    </submittedName>
</protein>
<feature type="domain" description="Carbohydrate kinase PfkB" evidence="4">
    <location>
        <begin position="25"/>
        <end position="102"/>
    </location>
</feature>
<feature type="domain" description="Carbohydrate kinase PfkB" evidence="4">
    <location>
        <begin position="161"/>
        <end position="261"/>
    </location>
</feature>
<reference evidence="5 6" key="1">
    <citation type="submission" date="2016-10" db="EMBL/GenBank/DDBJ databases">
        <authorList>
            <person name="Varghese N."/>
            <person name="Submissions S."/>
        </authorList>
    </citation>
    <scope>NUCLEOTIDE SEQUENCE [LARGE SCALE GENOMIC DNA]</scope>
    <source>
        <strain evidence="5 6">IAM 15147</strain>
    </source>
</reference>
<dbReference type="Gene3D" id="3.40.1190.20">
    <property type="match status" value="1"/>
</dbReference>
<sequence length="273" mass="28080">MTSQPLDVAVVGDNTLDRYLDEPEIGDLIGGNALNVAVQLAMMGLRVGYFGAVGDDENASAVANAAAARGVVLDGLVTMPGSTALTTISRTEQGDRRFETEEFGVTAEYYPTSDALEMIGASRWVHVGMLPRSRAFGASIAAMSPVPVSQDCSVSPESHRLAVAFASAGEDAVVAEAMVLEMLENGARTAVATLGPEGALAGRGAQRWRAMPMPVSVVDTTGAGDAFMAGFIAATLDGENVEGALAAGVARGSYACQHVGGWPQRPAEIASFG</sequence>
<dbReference type="EMBL" id="FOZN01000001">
    <property type="protein sequence ID" value="SFS00017.1"/>
    <property type="molecule type" value="Genomic_DNA"/>
</dbReference>
<dbReference type="PANTHER" id="PTHR43320">
    <property type="entry name" value="SUGAR KINASE"/>
    <property type="match status" value="1"/>
</dbReference>
<dbReference type="GO" id="GO:0016301">
    <property type="term" value="F:kinase activity"/>
    <property type="evidence" value="ECO:0007669"/>
    <property type="project" value="UniProtKB-KW"/>
</dbReference>
<dbReference type="RefSeq" id="WP_177220211.1">
    <property type="nucleotide sequence ID" value="NZ_FOZN01000001.1"/>
</dbReference>
<dbReference type="AlphaFoldDB" id="A0AA94KYL8"/>
<dbReference type="PROSITE" id="PS00584">
    <property type="entry name" value="PFKB_KINASES_2"/>
    <property type="match status" value="1"/>
</dbReference>
<organism evidence="5 6">
    <name type="scientific">Agrococcus baldri</name>
    <dbReference type="NCBI Taxonomy" id="153730"/>
    <lineage>
        <taxon>Bacteria</taxon>
        <taxon>Bacillati</taxon>
        <taxon>Actinomycetota</taxon>
        <taxon>Actinomycetes</taxon>
        <taxon>Micrococcales</taxon>
        <taxon>Microbacteriaceae</taxon>
        <taxon>Agrococcus</taxon>
    </lineage>
</organism>
<evidence type="ECO:0000256" key="2">
    <source>
        <dbReference type="ARBA" id="ARBA00022679"/>
    </source>
</evidence>
<dbReference type="Pfam" id="PF00294">
    <property type="entry name" value="PfkB"/>
    <property type="match status" value="2"/>
</dbReference>
<evidence type="ECO:0000313" key="5">
    <source>
        <dbReference type="EMBL" id="SFS00017.1"/>
    </source>
</evidence>
<dbReference type="PROSITE" id="PS00583">
    <property type="entry name" value="PFKB_KINASES_1"/>
    <property type="match status" value="1"/>
</dbReference>